<dbReference type="GO" id="GO:0005886">
    <property type="term" value="C:plasma membrane"/>
    <property type="evidence" value="ECO:0007669"/>
    <property type="project" value="UniProtKB-SubCell"/>
</dbReference>
<dbReference type="GeneID" id="33559958"/>
<name>A0A1Y1UIQ8_9TREE</name>
<dbReference type="AlphaFoldDB" id="A0A1Y1UIQ8"/>
<evidence type="ECO:0000313" key="9">
    <source>
        <dbReference type="EMBL" id="ORX37921.1"/>
    </source>
</evidence>
<feature type="transmembrane region" description="Helical" evidence="8">
    <location>
        <begin position="356"/>
        <end position="379"/>
    </location>
</feature>
<feature type="transmembrane region" description="Helical" evidence="8">
    <location>
        <begin position="426"/>
        <end position="449"/>
    </location>
</feature>
<evidence type="ECO:0000313" key="10">
    <source>
        <dbReference type="Proteomes" id="UP000193218"/>
    </source>
</evidence>
<dbReference type="PANTHER" id="PTHR33567:SF3">
    <property type="entry name" value="CHROMATE ION TRANSPORTER (EUROFUNG)"/>
    <property type="match status" value="1"/>
</dbReference>
<reference evidence="9 10" key="1">
    <citation type="submission" date="2017-03" db="EMBL/GenBank/DDBJ databases">
        <title>Widespread Adenine N6-methylation of Active Genes in Fungi.</title>
        <authorList>
            <consortium name="DOE Joint Genome Institute"/>
            <person name="Mondo S.J."/>
            <person name="Dannebaum R.O."/>
            <person name="Kuo R.C."/>
            <person name="Louie K.B."/>
            <person name="Bewick A.J."/>
            <person name="Labutti K."/>
            <person name="Haridas S."/>
            <person name="Kuo A."/>
            <person name="Salamov A."/>
            <person name="Ahrendt S.R."/>
            <person name="Lau R."/>
            <person name="Bowen B.P."/>
            <person name="Lipzen A."/>
            <person name="Sullivan W."/>
            <person name="Andreopoulos W.B."/>
            <person name="Clum A."/>
            <person name="Lindquist E."/>
            <person name="Daum C."/>
            <person name="Northen T.R."/>
            <person name="Ramamoorthy G."/>
            <person name="Schmitz R.J."/>
            <person name="Gryganskyi A."/>
            <person name="Culley D."/>
            <person name="Magnuson J."/>
            <person name="James T.Y."/>
            <person name="O'Malley M.A."/>
            <person name="Stajich J.E."/>
            <person name="Spatafora J.W."/>
            <person name="Visel A."/>
            <person name="Grigoriev I.V."/>
        </authorList>
    </citation>
    <scope>NUCLEOTIDE SEQUENCE [LARGE SCALE GENOMIC DNA]</scope>
    <source>
        <strain evidence="9 10">NRRL Y-17943</strain>
    </source>
</reference>
<comment type="subcellular location">
    <subcellularLocation>
        <location evidence="1">Cell membrane</location>
        <topology evidence="1">Multi-pass membrane protein</topology>
    </subcellularLocation>
</comment>
<sequence length="523" mass="55516">MSPLDPFRAVLKHYWDLGLTSCGGPAVHVIILRKRFVESLKWLDEQTFLDLFALGNALPGPGSTQLAFSIAVITHGVFPGVFAFFLWSIPGAIGMAGIGAGVSRIPSELPGIVLAFLTGLNAAAVGLIALAAWQLGSAASTDRLSTLLVWLGASFGICYHAPWMYPVLIVAGGLATLIWDHRRRIRASVKRVVIGERRDRRTRPRGNREESGMELRPRETSTARDGGQEGEEEEVAEPPSRQSSARGDHQPSGNSIAESQASPTAPPMDPTEAGRLDVVSTRTACLIIFGFVLLLTGPLAARAGLRNAGKAVPRGLDFFGNMLIAGTIIFGGGPVVIPLLRDYVVAEGWVSSRDFLLVFAILQAFPGPNFNYAVALGVLANPSNRALGALLGYLGIFSPGIILKLGLLPLYASWRGKPISRSILRGLNSVASGLVFTAVWQLFLIGYIYTSPSGRDQGGETGGQGQGQGQGRQTVSGPLTLDPFWAVVSSGALVACKWFAAPPWLSIILGALAGLAWHGVQVK</sequence>
<keyword evidence="10" id="KW-1185">Reference proteome</keyword>
<feature type="transmembrane region" description="Helical" evidence="8">
    <location>
        <begin position="147"/>
        <end position="179"/>
    </location>
</feature>
<dbReference type="InParanoid" id="A0A1Y1UIQ8"/>
<dbReference type="RefSeq" id="XP_021871908.1">
    <property type="nucleotide sequence ID" value="XM_022018149.1"/>
</dbReference>
<proteinExistence type="inferred from homology"/>
<feature type="compositionally biased region" description="Polar residues" evidence="7">
    <location>
        <begin position="240"/>
        <end position="263"/>
    </location>
</feature>
<keyword evidence="5 8" id="KW-1133">Transmembrane helix</keyword>
<dbReference type="EMBL" id="NBSH01000005">
    <property type="protein sequence ID" value="ORX37921.1"/>
    <property type="molecule type" value="Genomic_DNA"/>
</dbReference>
<gene>
    <name evidence="9" type="ORF">BD324DRAFT_650462</name>
</gene>
<dbReference type="OrthoDB" id="2160638at2759"/>
<evidence type="ECO:0000256" key="4">
    <source>
        <dbReference type="ARBA" id="ARBA00022692"/>
    </source>
</evidence>
<evidence type="ECO:0000256" key="8">
    <source>
        <dbReference type="SAM" id="Phobius"/>
    </source>
</evidence>
<feature type="transmembrane region" description="Helical" evidence="8">
    <location>
        <begin position="498"/>
        <end position="520"/>
    </location>
</feature>
<protein>
    <submittedName>
        <fullName evidence="9">Chromate transporter-domain-containing protein</fullName>
    </submittedName>
</protein>
<evidence type="ECO:0000256" key="1">
    <source>
        <dbReference type="ARBA" id="ARBA00004651"/>
    </source>
</evidence>
<feature type="compositionally biased region" description="Basic and acidic residues" evidence="7">
    <location>
        <begin position="206"/>
        <end position="222"/>
    </location>
</feature>
<comment type="caution">
    <text evidence="9">The sequence shown here is derived from an EMBL/GenBank/DDBJ whole genome shotgun (WGS) entry which is preliminary data.</text>
</comment>
<dbReference type="Proteomes" id="UP000193218">
    <property type="component" value="Unassembled WGS sequence"/>
</dbReference>
<dbReference type="STRING" id="4999.A0A1Y1UIQ8"/>
<feature type="transmembrane region" description="Helical" evidence="8">
    <location>
        <begin position="391"/>
        <end position="414"/>
    </location>
</feature>
<keyword evidence="4 8" id="KW-0812">Transmembrane</keyword>
<comment type="similarity">
    <text evidence="2">Belongs to the chromate ion transporter (CHR) (TC 2.A.51) family.</text>
</comment>
<feature type="region of interest" description="Disordered" evidence="7">
    <location>
        <begin position="198"/>
        <end position="273"/>
    </location>
</feature>
<evidence type="ECO:0000256" key="2">
    <source>
        <dbReference type="ARBA" id="ARBA00005262"/>
    </source>
</evidence>
<feature type="transmembrane region" description="Helical" evidence="8">
    <location>
        <begin position="323"/>
        <end position="344"/>
    </location>
</feature>
<evidence type="ECO:0000256" key="5">
    <source>
        <dbReference type="ARBA" id="ARBA00022989"/>
    </source>
</evidence>
<keyword evidence="3" id="KW-1003">Cell membrane</keyword>
<feature type="transmembrane region" description="Helical" evidence="8">
    <location>
        <begin position="109"/>
        <end position="135"/>
    </location>
</feature>
<feature type="transmembrane region" description="Helical" evidence="8">
    <location>
        <begin position="284"/>
        <end position="303"/>
    </location>
</feature>
<evidence type="ECO:0000256" key="6">
    <source>
        <dbReference type="ARBA" id="ARBA00023136"/>
    </source>
</evidence>
<organism evidence="9 10">
    <name type="scientific">Kockovaella imperatae</name>
    <dbReference type="NCBI Taxonomy" id="4999"/>
    <lineage>
        <taxon>Eukaryota</taxon>
        <taxon>Fungi</taxon>
        <taxon>Dikarya</taxon>
        <taxon>Basidiomycota</taxon>
        <taxon>Agaricomycotina</taxon>
        <taxon>Tremellomycetes</taxon>
        <taxon>Tremellales</taxon>
        <taxon>Cuniculitremaceae</taxon>
        <taxon>Kockovaella</taxon>
    </lineage>
</organism>
<evidence type="ECO:0000256" key="7">
    <source>
        <dbReference type="SAM" id="MobiDB-lite"/>
    </source>
</evidence>
<accession>A0A1Y1UIQ8</accession>
<evidence type="ECO:0000256" key="3">
    <source>
        <dbReference type="ARBA" id="ARBA00022475"/>
    </source>
</evidence>
<dbReference type="InterPro" id="IPR003370">
    <property type="entry name" value="Chromate_transpt"/>
</dbReference>
<dbReference type="Pfam" id="PF02417">
    <property type="entry name" value="Chromate_transp"/>
    <property type="match status" value="2"/>
</dbReference>
<dbReference type="GO" id="GO:0015109">
    <property type="term" value="F:chromate transmembrane transporter activity"/>
    <property type="evidence" value="ECO:0007669"/>
    <property type="project" value="InterPro"/>
</dbReference>
<keyword evidence="6 8" id="KW-0472">Membrane</keyword>
<dbReference type="PANTHER" id="PTHR33567">
    <property type="entry name" value="CHROMATE ION TRANSPORTER (EUROFUNG)"/>
    <property type="match status" value="1"/>
</dbReference>